<dbReference type="Pfam" id="PF00350">
    <property type="entry name" value="Dynamin_N"/>
    <property type="match status" value="1"/>
</dbReference>
<proteinExistence type="predicted"/>
<dbReference type="InterPro" id="IPR022812">
    <property type="entry name" value="Dynamin"/>
</dbReference>
<feature type="domain" description="Dynamin-type G" evidence="2">
    <location>
        <begin position="323"/>
        <end position="421"/>
    </location>
</feature>
<dbReference type="PROSITE" id="PS51718">
    <property type="entry name" value="G_DYNAMIN_2"/>
    <property type="match status" value="1"/>
</dbReference>
<dbReference type="SUPFAM" id="SSF52540">
    <property type="entry name" value="P-loop containing nucleoside triphosphate hydrolases"/>
    <property type="match status" value="1"/>
</dbReference>
<dbReference type="InterPro" id="IPR005645">
    <property type="entry name" value="FSH-like_dom"/>
</dbReference>
<dbReference type="PANTHER" id="PTHR11566:SF233">
    <property type="entry name" value="CHROMOSOME UNDETERMINED SCAFFOLD_59, WHOLE GENOME SHOTGUN SEQUENCE"/>
    <property type="match status" value="1"/>
</dbReference>
<dbReference type="SUPFAM" id="SSF53474">
    <property type="entry name" value="alpha/beta-Hydrolases"/>
    <property type="match status" value="1"/>
</dbReference>
<dbReference type="InterPro" id="IPR027417">
    <property type="entry name" value="P-loop_NTPase"/>
</dbReference>
<name>A0A813K448_POLGL</name>
<evidence type="ECO:0000313" key="4">
    <source>
        <dbReference type="Proteomes" id="UP000626109"/>
    </source>
</evidence>
<sequence length="421" mass="46713">MVITITTRPVQPSAPKNNNHITNNKQRQQTTTTTATTNNDNNNSIDNNNSNNNNNMRPLRLLCLHGHGGTARDLCQKLESIFFKALSDVDVRGQKQDLVTNVVLPAVECRCIDAPFSEPSRRPLGRQWWRYDDGQAGDRPQDWAEMELATTHIAEELHASPEPYDGVLGFSQGAEMVHTMALLSHRGDPRVQGPRAPRFFVSLSGAVNPGHFEAPGGGLCPPARLWPGQGELRTPCLFLGDFVTDGWYQPLYLPLRFTETLGLYANATLVSHSCRHKVPELSGDQAAVVRDFLLRFAMTSLYENLRSLITVVDELRDVGLQKYISLPRIAAIGTQSSGKSSLIESIVGLDFLPRGGGVVTRRPLELRLVHLNTQEFSGNQAWAIFDGQEKKITDFNDVRKEIERQTEEVAGSNKGIINIPI</sequence>
<reference evidence="3" key="1">
    <citation type="submission" date="2021-02" db="EMBL/GenBank/DDBJ databases">
        <authorList>
            <person name="Dougan E. K."/>
            <person name="Rhodes N."/>
            <person name="Thang M."/>
            <person name="Chan C."/>
        </authorList>
    </citation>
    <scope>NUCLEOTIDE SEQUENCE</scope>
</reference>
<dbReference type="AlphaFoldDB" id="A0A813K448"/>
<dbReference type="GO" id="GO:0008017">
    <property type="term" value="F:microtubule binding"/>
    <property type="evidence" value="ECO:0007669"/>
    <property type="project" value="TreeGrafter"/>
</dbReference>
<dbReference type="PANTHER" id="PTHR11566">
    <property type="entry name" value="DYNAMIN"/>
    <property type="match status" value="1"/>
</dbReference>
<evidence type="ECO:0000259" key="2">
    <source>
        <dbReference type="PROSITE" id="PS51718"/>
    </source>
</evidence>
<dbReference type="GO" id="GO:0016020">
    <property type="term" value="C:membrane"/>
    <property type="evidence" value="ECO:0007669"/>
    <property type="project" value="TreeGrafter"/>
</dbReference>
<organism evidence="3 4">
    <name type="scientific">Polarella glacialis</name>
    <name type="common">Dinoflagellate</name>
    <dbReference type="NCBI Taxonomy" id="89957"/>
    <lineage>
        <taxon>Eukaryota</taxon>
        <taxon>Sar</taxon>
        <taxon>Alveolata</taxon>
        <taxon>Dinophyceae</taxon>
        <taxon>Suessiales</taxon>
        <taxon>Suessiaceae</taxon>
        <taxon>Polarella</taxon>
    </lineage>
</organism>
<dbReference type="GO" id="GO:0003924">
    <property type="term" value="F:GTPase activity"/>
    <property type="evidence" value="ECO:0007669"/>
    <property type="project" value="InterPro"/>
</dbReference>
<dbReference type="EMBL" id="CAJNNW010027569">
    <property type="protein sequence ID" value="CAE8692051.1"/>
    <property type="molecule type" value="Genomic_DNA"/>
</dbReference>
<dbReference type="InterPro" id="IPR029058">
    <property type="entry name" value="AB_hydrolase_fold"/>
</dbReference>
<evidence type="ECO:0000256" key="1">
    <source>
        <dbReference type="SAM" id="MobiDB-lite"/>
    </source>
</evidence>
<comment type="caution">
    <text evidence="3">The sequence shown here is derived from an EMBL/GenBank/DDBJ whole genome shotgun (WGS) entry which is preliminary data.</text>
</comment>
<dbReference type="Proteomes" id="UP000626109">
    <property type="component" value="Unassembled WGS sequence"/>
</dbReference>
<protein>
    <recommendedName>
        <fullName evidence="2">Dynamin-type G domain-containing protein</fullName>
    </recommendedName>
</protein>
<dbReference type="PRINTS" id="PR00195">
    <property type="entry name" value="DYNAMIN"/>
</dbReference>
<dbReference type="Pfam" id="PF03959">
    <property type="entry name" value="FSH1"/>
    <property type="match status" value="1"/>
</dbReference>
<dbReference type="GO" id="GO:0005525">
    <property type="term" value="F:GTP binding"/>
    <property type="evidence" value="ECO:0007669"/>
    <property type="project" value="InterPro"/>
</dbReference>
<accession>A0A813K448</accession>
<dbReference type="InterPro" id="IPR001401">
    <property type="entry name" value="Dynamin_GTPase"/>
</dbReference>
<dbReference type="Gene3D" id="3.40.50.300">
    <property type="entry name" value="P-loop containing nucleotide triphosphate hydrolases"/>
    <property type="match status" value="1"/>
</dbReference>
<feature type="region of interest" description="Disordered" evidence="1">
    <location>
        <begin position="1"/>
        <end position="53"/>
    </location>
</feature>
<dbReference type="Gene3D" id="3.40.50.1820">
    <property type="entry name" value="alpha/beta hydrolase"/>
    <property type="match status" value="1"/>
</dbReference>
<feature type="compositionally biased region" description="Low complexity" evidence="1">
    <location>
        <begin position="22"/>
        <end position="53"/>
    </location>
</feature>
<dbReference type="SMART" id="SM00053">
    <property type="entry name" value="DYNc"/>
    <property type="match status" value="1"/>
</dbReference>
<evidence type="ECO:0000313" key="3">
    <source>
        <dbReference type="EMBL" id="CAE8692051.1"/>
    </source>
</evidence>
<dbReference type="InterPro" id="IPR045063">
    <property type="entry name" value="Dynamin_N"/>
</dbReference>
<gene>
    <name evidence="3" type="ORF">PGLA2088_LOCUS27703</name>
</gene>
<feature type="compositionally biased region" description="Polar residues" evidence="1">
    <location>
        <begin position="1"/>
        <end position="21"/>
    </location>
</feature>
<feature type="non-terminal residue" evidence="3">
    <location>
        <position position="421"/>
    </location>
</feature>
<dbReference type="GO" id="GO:0005874">
    <property type="term" value="C:microtubule"/>
    <property type="evidence" value="ECO:0007669"/>
    <property type="project" value="TreeGrafter"/>
</dbReference>
<dbReference type="GO" id="GO:0005737">
    <property type="term" value="C:cytoplasm"/>
    <property type="evidence" value="ECO:0007669"/>
    <property type="project" value="TreeGrafter"/>
</dbReference>
<dbReference type="InterPro" id="IPR030381">
    <property type="entry name" value="G_DYNAMIN_dom"/>
</dbReference>